<proteinExistence type="predicted"/>
<gene>
    <name evidence="1" type="ORF">CAMP_LOCUS9631</name>
</gene>
<accession>A0A9P1N0H5</accession>
<name>A0A9P1N0H5_9PELO</name>
<protein>
    <submittedName>
        <fullName evidence="1">Uncharacterized protein</fullName>
    </submittedName>
</protein>
<organism evidence="1 2">
    <name type="scientific">Caenorhabditis angaria</name>
    <dbReference type="NCBI Taxonomy" id="860376"/>
    <lineage>
        <taxon>Eukaryota</taxon>
        <taxon>Metazoa</taxon>
        <taxon>Ecdysozoa</taxon>
        <taxon>Nematoda</taxon>
        <taxon>Chromadorea</taxon>
        <taxon>Rhabditida</taxon>
        <taxon>Rhabditina</taxon>
        <taxon>Rhabditomorpha</taxon>
        <taxon>Rhabditoidea</taxon>
        <taxon>Rhabditidae</taxon>
        <taxon>Peloderinae</taxon>
        <taxon>Caenorhabditis</taxon>
    </lineage>
</organism>
<dbReference type="AlphaFoldDB" id="A0A9P1N0H5"/>
<reference evidence="1" key="1">
    <citation type="submission" date="2022-11" db="EMBL/GenBank/DDBJ databases">
        <authorList>
            <person name="Kikuchi T."/>
        </authorList>
    </citation>
    <scope>NUCLEOTIDE SEQUENCE</scope>
    <source>
        <strain evidence="1">PS1010</strain>
    </source>
</reference>
<dbReference type="EMBL" id="CANHGI010000004">
    <property type="protein sequence ID" value="CAI5446994.1"/>
    <property type="molecule type" value="Genomic_DNA"/>
</dbReference>
<evidence type="ECO:0000313" key="2">
    <source>
        <dbReference type="Proteomes" id="UP001152747"/>
    </source>
</evidence>
<evidence type="ECO:0000313" key="1">
    <source>
        <dbReference type="EMBL" id="CAI5446994.1"/>
    </source>
</evidence>
<dbReference type="Proteomes" id="UP001152747">
    <property type="component" value="Unassembled WGS sequence"/>
</dbReference>
<comment type="caution">
    <text evidence="1">The sequence shown here is derived from an EMBL/GenBank/DDBJ whole genome shotgun (WGS) entry which is preliminary data.</text>
</comment>
<sequence length="109" mass="12993">MLELEVDLLMFIPILDCLIEANRYSEKLKKKISELPIVFKSNQLLFLRLNISIPPITASILKKYDNFRSKSNNSKEILRPQLFVRFGLEIEFRENSKWSRIYRLLSSMR</sequence>
<keyword evidence="2" id="KW-1185">Reference proteome</keyword>